<dbReference type="SUPFAM" id="SSF88713">
    <property type="entry name" value="Glycoside hydrolase/deacetylase"/>
    <property type="match status" value="1"/>
</dbReference>
<dbReference type="PROSITE" id="PS51318">
    <property type="entry name" value="TAT"/>
    <property type="match status" value="1"/>
</dbReference>
<dbReference type="EMBL" id="BAAFGK010000004">
    <property type="protein sequence ID" value="GAB0057485.1"/>
    <property type="molecule type" value="Genomic_DNA"/>
</dbReference>
<dbReference type="RefSeq" id="WP_420905182.1">
    <property type="nucleotide sequence ID" value="NZ_BAAFGK010000004.1"/>
</dbReference>
<evidence type="ECO:0008006" key="3">
    <source>
        <dbReference type="Google" id="ProtNLM"/>
    </source>
</evidence>
<name>A0ABQ0C9V9_9PROT</name>
<evidence type="ECO:0000313" key="2">
    <source>
        <dbReference type="Proteomes" id="UP001628193"/>
    </source>
</evidence>
<sequence length="332" mass="36641">MNDHPHHPFTSRPLTRRQLLRAARTGALGALLSAFPTHADERLPACHLQADYQPLEQFGQLAGTPDPVRLLRAFTLKDEHLVLTLDPDSLTTAIHPREAVTLLDAPPDNQTHSRHARALARQLAPPHPLVNAGMRRATHPVAGFCLTIDLCPAPKPMEQRLFEALLAHDLPRPVPVAIAVSGGWIRRHEKAFHWLGARHAEGALSITWINHSHTHFYAPGRPYPDNFLLARGSDPLCEVLALEWLLIRQGVTPPPYFRFPGLVSSPALLETVSRLGLIAIGCDTILADGDRIRPGGIVLIHGNGNEARGVERLLEYLKNTPKPQLVPLSELF</sequence>
<dbReference type="InterPro" id="IPR006311">
    <property type="entry name" value="TAT_signal"/>
</dbReference>
<accession>A0ABQ0C9V9</accession>
<dbReference type="InterPro" id="IPR011330">
    <property type="entry name" value="Glyco_hydro/deAcase_b/a-brl"/>
</dbReference>
<organism evidence="1 2">
    <name type="scientific">Candidatus Magnetaquiglobus chichijimensis</name>
    <dbReference type="NCBI Taxonomy" id="3141448"/>
    <lineage>
        <taxon>Bacteria</taxon>
        <taxon>Pseudomonadati</taxon>
        <taxon>Pseudomonadota</taxon>
        <taxon>Magnetococcia</taxon>
        <taxon>Magnetococcales</taxon>
        <taxon>Candidatus Magnetaquicoccaceae</taxon>
        <taxon>Candidatus Magnetaquiglobus</taxon>
    </lineage>
</organism>
<gene>
    <name evidence="1" type="ORF">SIID45300_01813</name>
</gene>
<dbReference type="Proteomes" id="UP001628193">
    <property type="component" value="Unassembled WGS sequence"/>
</dbReference>
<reference evidence="1 2" key="1">
    <citation type="submission" date="2024-05" db="EMBL/GenBank/DDBJ databases">
        <authorList>
            <consortium name="Candidatus Magnetaquicoccaceae bacterium FCR-1 genome sequencing consortium"/>
            <person name="Shimoshige H."/>
            <person name="Shimamura S."/>
            <person name="Taoka A."/>
            <person name="Kobayashi H."/>
            <person name="Maekawa T."/>
        </authorList>
    </citation>
    <scope>NUCLEOTIDE SEQUENCE [LARGE SCALE GENOMIC DNA]</scope>
    <source>
        <strain evidence="1 2">FCR-1</strain>
    </source>
</reference>
<comment type="caution">
    <text evidence="1">The sequence shown here is derived from an EMBL/GenBank/DDBJ whole genome shotgun (WGS) entry which is preliminary data.</text>
</comment>
<dbReference type="Gene3D" id="3.20.20.370">
    <property type="entry name" value="Glycoside hydrolase/deacetylase"/>
    <property type="match status" value="1"/>
</dbReference>
<proteinExistence type="predicted"/>
<evidence type="ECO:0000313" key="1">
    <source>
        <dbReference type="EMBL" id="GAB0057485.1"/>
    </source>
</evidence>
<reference evidence="1 2" key="2">
    <citation type="submission" date="2024-09" db="EMBL/GenBank/DDBJ databases">
        <title>Draft genome sequence of Candidatus Magnetaquicoccaceae bacterium FCR-1.</title>
        <authorList>
            <person name="Shimoshige H."/>
            <person name="Shimamura S."/>
            <person name="Taoka A."/>
            <person name="Kobayashi H."/>
            <person name="Maekawa T."/>
        </authorList>
    </citation>
    <scope>NUCLEOTIDE SEQUENCE [LARGE SCALE GENOMIC DNA]</scope>
    <source>
        <strain evidence="1 2">FCR-1</strain>
    </source>
</reference>
<keyword evidence="2" id="KW-1185">Reference proteome</keyword>
<protein>
    <recommendedName>
        <fullName evidence="3">Polysaccharide deacetylase</fullName>
    </recommendedName>
</protein>